<reference evidence="2 3" key="1">
    <citation type="submission" date="2024-06" db="EMBL/GenBank/DDBJ databases">
        <title>The Natural Products Discovery Center: Release of the First 8490 Sequenced Strains for Exploring Actinobacteria Biosynthetic Diversity.</title>
        <authorList>
            <person name="Kalkreuter E."/>
            <person name="Kautsar S.A."/>
            <person name="Yang D."/>
            <person name="Bader C.D."/>
            <person name="Teijaro C.N."/>
            <person name="Fluegel L."/>
            <person name="Davis C.M."/>
            <person name="Simpson J.R."/>
            <person name="Lauterbach L."/>
            <person name="Steele A.D."/>
            <person name="Gui C."/>
            <person name="Meng S."/>
            <person name="Li G."/>
            <person name="Viehrig K."/>
            <person name="Ye F."/>
            <person name="Su P."/>
            <person name="Kiefer A.F."/>
            <person name="Nichols A."/>
            <person name="Cepeda A.J."/>
            <person name="Yan W."/>
            <person name="Fan B."/>
            <person name="Jiang Y."/>
            <person name="Adhikari A."/>
            <person name="Zheng C.-J."/>
            <person name="Schuster L."/>
            <person name="Cowan T.M."/>
            <person name="Smanski M.J."/>
            <person name="Chevrette M.G."/>
            <person name="De Carvalho L.P.S."/>
            <person name="Shen B."/>
        </authorList>
    </citation>
    <scope>NUCLEOTIDE SEQUENCE [LARGE SCALE GENOMIC DNA]</scope>
    <source>
        <strain evidence="2 3">NPDC048946</strain>
    </source>
</reference>
<keyword evidence="3" id="KW-1185">Reference proteome</keyword>
<proteinExistence type="predicted"/>
<dbReference type="PROSITE" id="PS51318">
    <property type="entry name" value="TAT"/>
    <property type="match status" value="1"/>
</dbReference>
<keyword evidence="1" id="KW-0732">Signal</keyword>
<organism evidence="2 3">
    <name type="scientific">Streptodolium elevatio</name>
    <dbReference type="NCBI Taxonomy" id="3157996"/>
    <lineage>
        <taxon>Bacteria</taxon>
        <taxon>Bacillati</taxon>
        <taxon>Actinomycetota</taxon>
        <taxon>Actinomycetes</taxon>
        <taxon>Kitasatosporales</taxon>
        <taxon>Streptomycetaceae</taxon>
        <taxon>Streptodolium</taxon>
    </lineage>
</organism>
<name>A0ABV3DTX3_9ACTN</name>
<dbReference type="RefSeq" id="WP_358363092.1">
    <property type="nucleotide sequence ID" value="NZ_JBEZFP010000159.1"/>
</dbReference>
<evidence type="ECO:0000256" key="1">
    <source>
        <dbReference type="SAM" id="SignalP"/>
    </source>
</evidence>
<protein>
    <submittedName>
        <fullName evidence="2">Uncharacterized protein</fullName>
    </submittedName>
</protein>
<feature type="signal peptide" evidence="1">
    <location>
        <begin position="1"/>
        <end position="30"/>
    </location>
</feature>
<evidence type="ECO:0000313" key="2">
    <source>
        <dbReference type="EMBL" id="MEU8139175.1"/>
    </source>
</evidence>
<sequence>MTKARRLLTALAGSAALTVGAFAVAPPAAAGVGWAMYDCELADGSPYWTQMEVEFQRDGSTRLYVTANGALPMAYPTGAIYATLQFTSQSALSGIHSMTVQSGAFFRVERTSSPVLGSAPYKIAFQLIATPGAVDCYLISGPGSWPTGGV</sequence>
<dbReference type="InterPro" id="IPR006311">
    <property type="entry name" value="TAT_signal"/>
</dbReference>
<gene>
    <name evidence="2" type="ORF">AB0C36_37470</name>
</gene>
<evidence type="ECO:0000313" key="3">
    <source>
        <dbReference type="Proteomes" id="UP001551482"/>
    </source>
</evidence>
<feature type="chain" id="PRO_5045886397" evidence="1">
    <location>
        <begin position="31"/>
        <end position="150"/>
    </location>
</feature>
<comment type="caution">
    <text evidence="2">The sequence shown here is derived from an EMBL/GenBank/DDBJ whole genome shotgun (WGS) entry which is preliminary data.</text>
</comment>
<dbReference type="Proteomes" id="UP001551482">
    <property type="component" value="Unassembled WGS sequence"/>
</dbReference>
<dbReference type="EMBL" id="JBEZFP010000159">
    <property type="protein sequence ID" value="MEU8139175.1"/>
    <property type="molecule type" value="Genomic_DNA"/>
</dbReference>
<accession>A0ABV3DTX3</accession>